<reference evidence="2 3" key="1">
    <citation type="submission" date="2013-12" db="EMBL/GenBank/DDBJ databases">
        <title>NBRP : Genome information of microbial organism related human and environment.</title>
        <authorList>
            <person name="Hattori M."/>
            <person name="Oshima K."/>
            <person name="Inaba H."/>
            <person name="Suda W."/>
            <person name="Sakamoto M."/>
            <person name="Iino T."/>
            <person name="Kitahara M."/>
            <person name="Oshida Y."/>
            <person name="Iida T."/>
            <person name="Kudo T."/>
            <person name="Itoh T."/>
            <person name="Ahmed I."/>
            <person name="Ohkuma M."/>
        </authorList>
    </citation>
    <scope>NUCLEOTIDE SEQUENCE [LARGE SCALE GENOMIC DNA]</scope>
    <source>
        <strain evidence="2 3">JCM 21738</strain>
    </source>
</reference>
<accession>W4RT30</accession>
<dbReference type="eggNOG" id="COG1335">
    <property type="taxonomic scope" value="Bacteria"/>
</dbReference>
<organism evidence="2 3">
    <name type="scientific">Mesobacillus boroniphilus JCM 21738</name>
    <dbReference type="NCBI Taxonomy" id="1294265"/>
    <lineage>
        <taxon>Bacteria</taxon>
        <taxon>Bacillati</taxon>
        <taxon>Bacillota</taxon>
        <taxon>Bacilli</taxon>
        <taxon>Bacillales</taxon>
        <taxon>Bacillaceae</taxon>
        <taxon>Mesobacillus</taxon>
    </lineage>
</organism>
<dbReference type="InterPro" id="IPR036380">
    <property type="entry name" value="Isochorismatase-like_sf"/>
</dbReference>
<dbReference type="InterPro" id="IPR000868">
    <property type="entry name" value="Isochorismatase-like_dom"/>
</dbReference>
<dbReference type="SUPFAM" id="SSF54106">
    <property type="entry name" value="LysM domain"/>
    <property type="match status" value="1"/>
</dbReference>
<sequence length="168" mass="18742">MVLAGIAGNICVLFTANDAYMREYKLIIPEDFIASNDEQDNKYALTMMKKRPVRRNKAFRRARFITYCIFFLHTMVVALKCQGGKKMQIHVVQKGQTLTQIAQVYGSSVADIAEANELPNPNNLVVGQAMVIPIVGSFYFVQPGDSSGLFRVGSESPRRNSRGSTESR</sequence>
<evidence type="ECO:0000313" key="2">
    <source>
        <dbReference type="EMBL" id="GAE47575.1"/>
    </source>
</evidence>
<dbReference type="InterPro" id="IPR018392">
    <property type="entry name" value="LysM"/>
</dbReference>
<dbReference type="Pfam" id="PF01476">
    <property type="entry name" value="LysM"/>
    <property type="match status" value="1"/>
</dbReference>
<dbReference type="AlphaFoldDB" id="W4RT30"/>
<dbReference type="Proteomes" id="UP000018949">
    <property type="component" value="Unassembled WGS sequence"/>
</dbReference>
<dbReference type="PROSITE" id="PS51782">
    <property type="entry name" value="LYSM"/>
    <property type="match status" value="1"/>
</dbReference>
<name>W4RT30_9BACI</name>
<gene>
    <name evidence="2" type="ORF">JCM21738_4570</name>
</gene>
<dbReference type="EMBL" id="BAUW01000084">
    <property type="protein sequence ID" value="GAE47575.1"/>
    <property type="molecule type" value="Genomic_DNA"/>
</dbReference>
<evidence type="ECO:0000313" key="3">
    <source>
        <dbReference type="Proteomes" id="UP000018949"/>
    </source>
</evidence>
<dbReference type="SMART" id="SM00257">
    <property type="entry name" value="LysM"/>
    <property type="match status" value="1"/>
</dbReference>
<dbReference type="SUPFAM" id="SSF52499">
    <property type="entry name" value="Isochorismatase-like hydrolases"/>
    <property type="match status" value="1"/>
</dbReference>
<keyword evidence="3" id="KW-1185">Reference proteome</keyword>
<dbReference type="Pfam" id="PF00857">
    <property type="entry name" value="Isochorismatase"/>
    <property type="match status" value="1"/>
</dbReference>
<dbReference type="CDD" id="cd00118">
    <property type="entry name" value="LysM"/>
    <property type="match status" value="1"/>
</dbReference>
<dbReference type="Gene3D" id="3.10.350.10">
    <property type="entry name" value="LysM domain"/>
    <property type="match status" value="1"/>
</dbReference>
<protein>
    <submittedName>
        <fullName evidence="2">Spore cortex-lytic enzyme</fullName>
    </submittedName>
</protein>
<proteinExistence type="predicted"/>
<dbReference type="InterPro" id="IPR036779">
    <property type="entry name" value="LysM_dom_sf"/>
</dbReference>
<dbReference type="Gene3D" id="3.40.50.850">
    <property type="entry name" value="Isochorismatase-like"/>
    <property type="match status" value="1"/>
</dbReference>
<dbReference type="eggNOG" id="COG1388">
    <property type="taxonomic scope" value="Bacteria"/>
</dbReference>
<evidence type="ECO:0000259" key="1">
    <source>
        <dbReference type="PROSITE" id="PS51782"/>
    </source>
</evidence>
<feature type="domain" description="LysM" evidence="1">
    <location>
        <begin position="88"/>
        <end position="132"/>
    </location>
</feature>
<comment type="caution">
    <text evidence="2">The sequence shown here is derived from an EMBL/GenBank/DDBJ whole genome shotgun (WGS) entry which is preliminary data.</text>
</comment>